<gene>
    <name evidence="2" type="ORF">H8718_14480</name>
</gene>
<dbReference type="AlphaFoldDB" id="A0A926EJH4"/>
<dbReference type="PIRSF" id="PIRSF016789">
    <property type="entry name" value="DUF454"/>
    <property type="match status" value="1"/>
</dbReference>
<dbReference type="EMBL" id="JACRSY010000026">
    <property type="protein sequence ID" value="MBC8580724.1"/>
    <property type="molecule type" value="Genomic_DNA"/>
</dbReference>
<keyword evidence="1" id="KW-0472">Membrane</keyword>
<proteinExistence type="predicted"/>
<name>A0A926EJH4_9FIRM</name>
<evidence type="ECO:0000313" key="3">
    <source>
        <dbReference type="Proteomes" id="UP000655830"/>
    </source>
</evidence>
<dbReference type="Proteomes" id="UP000655830">
    <property type="component" value="Unassembled WGS sequence"/>
</dbReference>
<dbReference type="RefSeq" id="WP_249333439.1">
    <property type="nucleotide sequence ID" value="NZ_JACRSY010000026.1"/>
</dbReference>
<accession>A0A926EJH4</accession>
<dbReference type="Pfam" id="PF04304">
    <property type="entry name" value="DUF454"/>
    <property type="match status" value="1"/>
</dbReference>
<dbReference type="PANTHER" id="PTHR35813">
    <property type="entry name" value="INNER MEMBRANE PROTEIN YBAN"/>
    <property type="match status" value="1"/>
</dbReference>
<keyword evidence="3" id="KW-1185">Reference proteome</keyword>
<keyword evidence="1" id="KW-1133">Transmembrane helix</keyword>
<comment type="caution">
    <text evidence="2">The sequence shown here is derived from an EMBL/GenBank/DDBJ whole genome shotgun (WGS) entry which is preliminary data.</text>
</comment>
<organism evidence="2 3">
    <name type="scientific">Zhenhengia yiwuensis</name>
    <dbReference type="NCBI Taxonomy" id="2763666"/>
    <lineage>
        <taxon>Bacteria</taxon>
        <taxon>Bacillati</taxon>
        <taxon>Bacillota</taxon>
        <taxon>Clostridia</taxon>
        <taxon>Lachnospirales</taxon>
        <taxon>Lachnospiraceae</taxon>
        <taxon>Zhenhengia</taxon>
    </lineage>
</organism>
<reference evidence="2" key="1">
    <citation type="submission" date="2020-08" db="EMBL/GenBank/DDBJ databases">
        <title>Genome public.</title>
        <authorList>
            <person name="Liu C."/>
            <person name="Sun Q."/>
        </authorList>
    </citation>
    <scope>NUCLEOTIDE SEQUENCE</scope>
    <source>
        <strain evidence="2">NSJ-12</strain>
    </source>
</reference>
<protein>
    <submittedName>
        <fullName evidence="2">YbaN family protein</fullName>
    </submittedName>
</protein>
<dbReference type="InterPro" id="IPR007401">
    <property type="entry name" value="DUF454"/>
</dbReference>
<dbReference type="PANTHER" id="PTHR35813:SF1">
    <property type="entry name" value="INNER MEMBRANE PROTEIN YBAN"/>
    <property type="match status" value="1"/>
</dbReference>
<sequence>MKGIKKIAYTTIGFISLILGVIGVILPILPTTPFLLLTSFCFLRSSERINEWFKGTKIYKKHLQDFIEEKAMTMKQKIIILAFSESLILIPCILVDNLMMRMTLVTIMILKLYYFMFRIRTIKE</sequence>
<keyword evidence="1" id="KW-0812">Transmembrane</keyword>
<feature type="transmembrane region" description="Helical" evidence="1">
    <location>
        <begin position="7"/>
        <end position="29"/>
    </location>
</feature>
<evidence type="ECO:0000313" key="2">
    <source>
        <dbReference type="EMBL" id="MBC8580724.1"/>
    </source>
</evidence>
<dbReference type="GO" id="GO:0005886">
    <property type="term" value="C:plasma membrane"/>
    <property type="evidence" value="ECO:0007669"/>
    <property type="project" value="TreeGrafter"/>
</dbReference>
<feature type="transmembrane region" description="Helical" evidence="1">
    <location>
        <begin position="102"/>
        <end position="119"/>
    </location>
</feature>
<evidence type="ECO:0000256" key="1">
    <source>
        <dbReference type="SAM" id="Phobius"/>
    </source>
</evidence>